<comment type="subcellular location">
    <subcellularLocation>
        <location evidence="1">Secreted</location>
    </subcellularLocation>
</comment>
<keyword evidence="4" id="KW-0732">Signal</keyword>
<organism evidence="7 8">
    <name type="scientific">Cyclotella cryptica</name>
    <dbReference type="NCBI Taxonomy" id="29204"/>
    <lineage>
        <taxon>Eukaryota</taxon>
        <taxon>Sar</taxon>
        <taxon>Stramenopiles</taxon>
        <taxon>Ochrophyta</taxon>
        <taxon>Bacillariophyta</taxon>
        <taxon>Coscinodiscophyceae</taxon>
        <taxon>Thalassiosirophycidae</taxon>
        <taxon>Stephanodiscales</taxon>
        <taxon>Stephanodiscaceae</taxon>
        <taxon>Cyclotella</taxon>
    </lineage>
</organism>
<evidence type="ECO:0000256" key="3">
    <source>
        <dbReference type="ARBA" id="ARBA00022536"/>
    </source>
</evidence>
<evidence type="ECO:0000313" key="7">
    <source>
        <dbReference type="EMBL" id="KAL3788680.1"/>
    </source>
</evidence>
<name>A0ABD3PKE9_9STRA</name>
<dbReference type="PANTHER" id="PTHR10740:SF14">
    <property type="entry name" value="EGF-LIKE DOMAIN-CONTAINING PROTEIN"/>
    <property type="match status" value="1"/>
</dbReference>
<proteinExistence type="predicted"/>
<keyword evidence="6" id="KW-0472">Membrane</keyword>
<evidence type="ECO:0000256" key="2">
    <source>
        <dbReference type="ARBA" id="ARBA00022525"/>
    </source>
</evidence>
<dbReference type="EMBL" id="JABMIG020000153">
    <property type="protein sequence ID" value="KAL3788680.1"/>
    <property type="molecule type" value="Genomic_DNA"/>
</dbReference>
<keyword evidence="6" id="KW-0812">Transmembrane</keyword>
<keyword evidence="6" id="KW-1133">Transmembrane helix</keyword>
<keyword evidence="2" id="KW-0964">Secreted</keyword>
<dbReference type="CDD" id="cd00054">
    <property type="entry name" value="EGF_CA"/>
    <property type="match status" value="1"/>
</dbReference>
<evidence type="ECO:0000256" key="1">
    <source>
        <dbReference type="ARBA" id="ARBA00004613"/>
    </source>
</evidence>
<gene>
    <name evidence="7" type="ORF">HJC23_001879</name>
</gene>
<dbReference type="Proteomes" id="UP001516023">
    <property type="component" value="Unassembled WGS sequence"/>
</dbReference>
<protein>
    <recommendedName>
        <fullName evidence="9">EGF-like domain-containing protein</fullName>
    </recommendedName>
</protein>
<dbReference type="AlphaFoldDB" id="A0ABD3PKE9"/>
<evidence type="ECO:0000256" key="6">
    <source>
        <dbReference type="SAM" id="Phobius"/>
    </source>
</evidence>
<evidence type="ECO:0000256" key="4">
    <source>
        <dbReference type="ARBA" id="ARBA00022729"/>
    </source>
</evidence>
<dbReference type="PANTHER" id="PTHR10740">
    <property type="entry name" value="TRANSFORMING GROWTH FACTOR ALPHA"/>
    <property type="match status" value="1"/>
</dbReference>
<sequence>MEHGDDGGYQEDPILLPQSTHSLLFTEPIGSIPFGYAFGIVILSLVSLLLALVNNLDAGTPGNPLGVPVQVDTSVRIAQYFGLLMEEEIPSSFYLLQMIPKYSLKRKLPRIKYWRFVSSAVLRLVMGYVFILNMFLVVAQGTGVLDIFYDVLALQFLQVIDDIAFRLAKISTFGKRLKWATNKKIFLLEFDRMPFSSRKKMSVFLKSLYVLNLSSMVGGMFWVTYQQMSGSLHCNSVFVTFPEDVWQDALVETPSGEIEHKVLMYSYFNGVYKRNGTYEGLPIYTEQSKVTGESYRITTGAEIKYCKSEGAWVFMHKHIRKSNEDDNTQLSMIFSPSLDRGQYGQVSLVSVFEFPNKTFFSGSVTLPPFLLSCGAGSSKQSGSFSALCDECSDISQCNFHGQCMNGKCICTNDKYFGNHCEHKMPCRKLRGDLGDIWSIRTFDALSWNPNDGKGLIIAYDRPTYKYESGLRSLSQNDTALLVYTGSRWFVMTFVGILNQTAEFRREYARDFHAFWNSAYTSMTQFVSDPSTDSSPIAVDFYNITDRGPRYGPLGQLTPLSSPRGSGYFECDDD</sequence>
<evidence type="ECO:0008006" key="9">
    <source>
        <dbReference type="Google" id="ProtNLM"/>
    </source>
</evidence>
<evidence type="ECO:0000256" key="5">
    <source>
        <dbReference type="ARBA" id="ARBA00023157"/>
    </source>
</evidence>
<comment type="caution">
    <text evidence="7">The sequence shown here is derived from an EMBL/GenBank/DDBJ whole genome shotgun (WGS) entry which is preliminary data.</text>
</comment>
<feature type="transmembrane region" description="Helical" evidence="6">
    <location>
        <begin position="113"/>
        <end position="135"/>
    </location>
</feature>
<reference evidence="7 8" key="1">
    <citation type="journal article" date="2020" name="G3 (Bethesda)">
        <title>Improved Reference Genome for Cyclotella cryptica CCMP332, a Model for Cell Wall Morphogenesis, Salinity Adaptation, and Lipid Production in Diatoms (Bacillariophyta).</title>
        <authorList>
            <person name="Roberts W.R."/>
            <person name="Downey K.M."/>
            <person name="Ruck E.C."/>
            <person name="Traller J.C."/>
            <person name="Alverson A.J."/>
        </authorList>
    </citation>
    <scope>NUCLEOTIDE SEQUENCE [LARGE SCALE GENOMIC DNA]</scope>
    <source>
        <strain evidence="7 8">CCMP332</strain>
    </source>
</reference>
<accession>A0ABD3PKE9</accession>
<keyword evidence="5" id="KW-1015">Disulfide bond</keyword>
<keyword evidence="8" id="KW-1185">Reference proteome</keyword>
<evidence type="ECO:0000313" key="8">
    <source>
        <dbReference type="Proteomes" id="UP001516023"/>
    </source>
</evidence>
<feature type="transmembrane region" description="Helical" evidence="6">
    <location>
        <begin position="34"/>
        <end position="53"/>
    </location>
</feature>
<keyword evidence="3" id="KW-0245">EGF-like domain</keyword>
<dbReference type="GO" id="GO:0005576">
    <property type="term" value="C:extracellular region"/>
    <property type="evidence" value="ECO:0007669"/>
    <property type="project" value="UniProtKB-SubCell"/>
</dbReference>